<dbReference type="Pfam" id="PF04057">
    <property type="entry name" value="Rep-A_N"/>
    <property type="match status" value="1"/>
</dbReference>
<evidence type="ECO:0000313" key="2">
    <source>
        <dbReference type="EMBL" id="VVA97166.1"/>
    </source>
</evidence>
<keyword evidence="3" id="KW-1185">Reference proteome</keyword>
<dbReference type="SUPFAM" id="SSF50249">
    <property type="entry name" value="Nucleic acid-binding proteins"/>
    <property type="match status" value="1"/>
</dbReference>
<evidence type="ECO:0000259" key="1">
    <source>
        <dbReference type="Pfam" id="PF04057"/>
    </source>
</evidence>
<dbReference type="FunFam" id="2.40.50.140:FF:000117">
    <property type="entry name" value="Replication protein A subunit"/>
    <property type="match status" value="1"/>
</dbReference>
<dbReference type="Proteomes" id="UP000489600">
    <property type="component" value="Unassembled WGS sequence"/>
</dbReference>
<sequence>MEVTLTQGAIGKMMNGEVTSDKEMIPVLQVTELKPILTKTNHQEMWRMLLSDGTHLLRGVVLSSTLTTSVKQGFLQTGYIVRLTQFICQTIRALRIVLVLNLEVISTESNIIRHGVLGPNPNDTQDYGEVLKEAVFDKMKDLEV</sequence>
<feature type="domain" description="Replication factor-A protein 1 N-terminal" evidence="1">
    <location>
        <begin position="5"/>
        <end position="106"/>
    </location>
</feature>
<dbReference type="InterPro" id="IPR007199">
    <property type="entry name" value="Rep_factor-A_N"/>
</dbReference>
<name>A0A565B667_9BRAS</name>
<dbReference type="GO" id="GO:0006260">
    <property type="term" value="P:DNA replication"/>
    <property type="evidence" value="ECO:0007669"/>
    <property type="project" value="InterPro"/>
</dbReference>
<dbReference type="Gene3D" id="2.40.50.140">
    <property type="entry name" value="Nucleic acid-binding proteins"/>
    <property type="match status" value="1"/>
</dbReference>
<organism evidence="2 3">
    <name type="scientific">Arabis nemorensis</name>
    <dbReference type="NCBI Taxonomy" id="586526"/>
    <lineage>
        <taxon>Eukaryota</taxon>
        <taxon>Viridiplantae</taxon>
        <taxon>Streptophyta</taxon>
        <taxon>Embryophyta</taxon>
        <taxon>Tracheophyta</taxon>
        <taxon>Spermatophyta</taxon>
        <taxon>Magnoliopsida</taxon>
        <taxon>eudicotyledons</taxon>
        <taxon>Gunneridae</taxon>
        <taxon>Pentapetalae</taxon>
        <taxon>rosids</taxon>
        <taxon>malvids</taxon>
        <taxon>Brassicales</taxon>
        <taxon>Brassicaceae</taxon>
        <taxon>Arabideae</taxon>
        <taxon>Arabis</taxon>
    </lineage>
</organism>
<dbReference type="GO" id="GO:0003677">
    <property type="term" value="F:DNA binding"/>
    <property type="evidence" value="ECO:0007669"/>
    <property type="project" value="InterPro"/>
</dbReference>
<dbReference type="GO" id="GO:0005634">
    <property type="term" value="C:nucleus"/>
    <property type="evidence" value="ECO:0007669"/>
    <property type="project" value="InterPro"/>
</dbReference>
<gene>
    <name evidence="2" type="ORF">ANE_LOCUS7611</name>
</gene>
<reference evidence="2" key="1">
    <citation type="submission" date="2019-07" db="EMBL/GenBank/DDBJ databases">
        <authorList>
            <person name="Dittberner H."/>
        </authorList>
    </citation>
    <scope>NUCLEOTIDE SEQUENCE [LARGE SCALE GENOMIC DNA]</scope>
</reference>
<evidence type="ECO:0000313" key="3">
    <source>
        <dbReference type="Proteomes" id="UP000489600"/>
    </source>
</evidence>
<dbReference type="InterPro" id="IPR012340">
    <property type="entry name" value="NA-bd_OB-fold"/>
</dbReference>
<accession>A0A565B667</accession>
<comment type="caution">
    <text evidence="2">The sequence shown here is derived from an EMBL/GenBank/DDBJ whole genome shotgun (WGS) entry which is preliminary data.</text>
</comment>
<proteinExistence type="predicted"/>
<dbReference type="OrthoDB" id="1436008at2759"/>
<dbReference type="EMBL" id="CABITT030000003">
    <property type="protein sequence ID" value="VVA97166.1"/>
    <property type="molecule type" value="Genomic_DNA"/>
</dbReference>
<protein>
    <recommendedName>
        <fullName evidence="1">Replication factor-A protein 1 N-terminal domain-containing protein</fullName>
    </recommendedName>
</protein>
<dbReference type="AlphaFoldDB" id="A0A565B667"/>